<proteinExistence type="predicted"/>
<evidence type="ECO:0000313" key="1">
    <source>
        <dbReference type="EMBL" id="KOS07153.1"/>
    </source>
</evidence>
<gene>
    <name evidence="1" type="ORF">AM493_14720</name>
</gene>
<dbReference type="Proteomes" id="UP000037755">
    <property type="component" value="Unassembled WGS sequence"/>
</dbReference>
<sequence>MIYVSLINNLDVKDFQNTVIVKRLVKKFKHKGHQDLHEEHNVEAKIILKATKLCVLPPKAVFLVLIV</sequence>
<reference evidence="1 2" key="1">
    <citation type="submission" date="2015-08" db="EMBL/GenBank/DDBJ databases">
        <title>Whole genome sequence of Flavobacterium akiainvivens IK-1T, from decaying Wikstroemia oahuensis, an endemic Hawaiian shrub.</title>
        <authorList>
            <person name="Wan X."/>
            <person name="Hou S."/>
            <person name="Saito J."/>
            <person name="Donachie S."/>
        </authorList>
    </citation>
    <scope>NUCLEOTIDE SEQUENCE [LARGE SCALE GENOMIC DNA]</scope>
    <source>
        <strain evidence="1 2">IK-1</strain>
    </source>
</reference>
<comment type="caution">
    <text evidence="1">The sequence shown here is derived from an EMBL/GenBank/DDBJ whole genome shotgun (WGS) entry which is preliminary data.</text>
</comment>
<dbReference type="EMBL" id="LIYD01000005">
    <property type="protein sequence ID" value="KOS07153.1"/>
    <property type="molecule type" value="Genomic_DNA"/>
</dbReference>
<organism evidence="1 2">
    <name type="scientific">Flavobacterium akiainvivens</name>
    <dbReference type="NCBI Taxonomy" id="1202724"/>
    <lineage>
        <taxon>Bacteria</taxon>
        <taxon>Pseudomonadati</taxon>
        <taxon>Bacteroidota</taxon>
        <taxon>Flavobacteriia</taxon>
        <taxon>Flavobacteriales</taxon>
        <taxon>Flavobacteriaceae</taxon>
        <taxon>Flavobacterium</taxon>
    </lineage>
</organism>
<dbReference type="AlphaFoldDB" id="A0A0M8MAQ1"/>
<dbReference type="PATRIC" id="fig|1202724.3.peg.3056"/>
<keyword evidence="2" id="KW-1185">Reference proteome</keyword>
<accession>A0A0M8MAQ1</accession>
<evidence type="ECO:0000313" key="2">
    <source>
        <dbReference type="Proteomes" id="UP000037755"/>
    </source>
</evidence>
<protein>
    <submittedName>
        <fullName evidence="1">Uncharacterized protein</fullName>
    </submittedName>
</protein>
<name>A0A0M8MAQ1_9FLAO</name>